<reference evidence="4" key="1">
    <citation type="journal article" date="2019" name="Int. J. Syst. Evol. Microbiol.">
        <title>The Global Catalogue of Microorganisms (GCM) 10K type strain sequencing project: providing services to taxonomists for standard genome sequencing and annotation.</title>
        <authorList>
            <consortium name="The Broad Institute Genomics Platform"/>
            <consortium name="The Broad Institute Genome Sequencing Center for Infectious Disease"/>
            <person name="Wu L."/>
            <person name="Ma J."/>
        </authorList>
    </citation>
    <scope>NUCLEOTIDE SEQUENCE [LARGE SCALE GENOMIC DNA]</scope>
    <source>
        <strain evidence="4">CGMCC 1.10759</strain>
    </source>
</reference>
<feature type="chain" id="PRO_5045141482" evidence="1">
    <location>
        <begin position="32"/>
        <end position="3462"/>
    </location>
</feature>
<dbReference type="InterPro" id="IPR050909">
    <property type="entry name" value="Bact_Autotransporter_VF"/>
</dbReference>
<protein>
    <submittedName>
        <fullName evidence="3">Filamentous hemagglutinin family protein</fullName>
    </submittedName>
</protein>
<proteinExistence type="predicted"/>
<dbReference type="InterPro" id="IPR021026">
    <property type="entry name" value="Filamn_hemagglutn_DUF3739"/>
</dbReference>
<organism evidence="3 4">
    <name type="scientific">Steroidobacter flavus</name>
    <dbReference type="NCBI Taxonomy" id="1842136"/>
    <lineage>
        <taxon>Bacteria</taxon>
        <taxon>Pseudomonadati</taxon>
        <taxon>Pseudomonadota</taxon>
        <taxon>Gammaproteobacteria</taxon>
        <taxon>Steroidobacterales</taxon>
        <taxon>Steroidobacteraceae</taxon>
        <taxon>Steroidobacter</taxon>
    </lineage>
</organism>
<evidence type="ECO:0000313" key="3">
    <source>
        <dbReference type="EMBL" id="MFC4308018.1"/>
    </source>
</evidence>
<evidence type="ECO:0000256" key="1">
    <source>
        <dbReference type="SAM" id="SignalP"/>
    </source>
</evidence>
<gene>
    <name evidence="3" type="ORF">ACFPN2_02890</name>
</gene>
<evidence type="ECO:0000259" key="2">
    <source>
        <dbReference type="SMART" id="SM00912"/>
    </source>
</evidence>
<dbReference type="InterPro" id="IPR008638">
    <property type="entry name" value="FhaB/CdiA-like_TPS"/>
</dbReference>
<dbReference type="Proteomes" id="UP001595904">
    <property type="component" value="Unassembled WGS sequence"/>
</dbReference>
<evidence type="ECO:0000313" key="4">
    <source>
        <dbReference type="Proteomes" id="UP001595904"/>
    </source>
</evidence>
<keyword evidence="1" id="KW-0732">Signal</keyword>
<dbReference type="SUPFAM" id="SSF51126">
    <property type="entry name" value="Pectin lyase-like"/>
    <property type="match status" value="1"/>
</dbReference>
<comment type="caution">
    <text evidence="3">The sequence shown here is derived from an EMBL/GenBank/DDBJ whole genome shotgun (WGS) entry which is preliminary data.</text>
</comment>
<accession>A0ABV8SN39</accession>
<dbReference type="SMART" id="SM00912">
    <property type="entry name" value="Haemagg_act"/>
    <property type="match status" value="1"/>
</dbReference>
<dbReference type="RefSeq" id="WP_380594788.1">
    <property type="nucleotide sequence ID" value="NZ_JBHSDU010000001.1"/>
</dbReference>
<name>A0ABV8SN39_9GAMM</name>
<dbReference type="Gene3D" id="2.160.20.10">
    <property type="entry name" value="Single-stranded right-handed beta-helix, Pectin lyase-like"/>
    <property type="match status" value="1"/>
</dbReference>
<feature type="signal peptide" evidence="1">
    <location>
        <begin position="1"/>
        <end position="31"/>
    </location>
</feature>
<dbReference type="Pfam" id="PF05860">
    <property type="entry name" value="TPS"/>
    <property type="match status" value="1"/>
</dbReference>
<dbReference type="PANTHER" id="PTHR12338:SF5">
    <property type="entry name" value="ANTIGEN 43-RELATED"/>
    <property type="match status" value="1"/>
</dbReference>
<dbReference type="InterPro" id="IPR011050">
    <property type="entry name" value="Pectin_lyase_fold/virulence"/>
</dbReference>
<dbReference type="PANTHER" id="PTHR12338">
    <property type="entry name" value="AUTOTRANSPORTER"/>
    <property type="match status" value="1"/>
</dbReference>
<dbReference type="EMBL" id="JBHSDU010000001">
    <property type="protein sequence ID" value="MFC4308018.1"/>
    <property type="molecule type" value="Genomic_DNA"/>
</dbReference>
<dbReference type="InterPro" id="IPR012334">
    <property type="entry name" value="Pectin_lyas_fold"/>
</dbReference>
<dbReference type="NCBIfam" id="TIGR01901">
    <property type="entry name" value="adhes_NPXG"/>
    <property type="match status" value="1"/>
</dbReference>
<feature type="domain" description="Filamentous haemagglutinin FhaB/tRNA nuclease CdiA-like TPS" evidence="2">
    <location>
        <begin position="57"/>
        <end position="169"/>
    </location>
</feature>
<keyword evidence="4" id="KW-1185">Reference proteome</keyword>
<dbReference type="Pfam" id="PF12545">
    <property type="entry name" value="DUF3739"/>
    <property type="match status" value="1"/>
</dbReference>
<sequence>MVDSVTQRSNVRMLAQAVRCVLRGVSLAATAATAGLFVSTVQADPLPVICVSGATCGNSNSVINNALSGVSGIAIAGNSMTINQTAANAVLHWRSFDIASGASVTFVQPDSDSVALNRIYQNGASQIMGNLSANGRIYLLNQNGIVFGNGAVVNVAGLIASSLDISSLSLNADGSTNLLAAGQRNQAAFQLYRDAGGNVLTSGDVTVGQGATITTKDGGQVFMFAPNVYNYGNISTPDGQTVLAAGDSVYLASSADNNLRGIWVEVGTGGTVVNGVEENSSVTDKTRLVGQIIAERGNITLAGAAVNQLGRLTATTSVNEGGSIRLVARDGGSVQAVAGTSVTLTGHNGGTLVLGSNSVTEVQLNSSSATTVDSNPQPVSRIVGIGEQIVVQDNAKVIAPHGDVTLAACVDCSSISDISLAKAHELADEATSASDGSRLFVGAGALIDVSGAHIDKTMEINVLRVELRGDELANSELQRDGALRGETVYIDIRQTGTRADGTTWVGSPIGDLSGWVGGIQRNVEERSLTGGTVNLLSRGDVLVERGATIDISGGSINFAGGYINTSNVIGADGKVYDISKAIADRSYVAATNSGVHTVFDRRWGVTRTYFAGGARGHYEEGYVEGKDAGSVQIVGNRTVLDGAIRAETVVGRNQRELSGTVNASALYRPYDELPLSGTLILGKTTASGDEADYVVGDVTIANNAYSALAADFNPLTDSLGDVGSTVLLRSDLFGEDRIGNLTLRANGAVTVAQGANVTLSPGGTMNVTAGSIDIAGSVTSHGGQLALTARPTFTSRELGDGLVLRSGARLDTSGTWVNDTASANGGEVGTAPLSINGGSVRLQAQRNSLTLESGSVIDVSGGAQFTSDSDVVAGKAGSIVLSNSQSADAVGAVTAMTLGGELRAYGLEDGGSLSLTTTGACIAATASGCEQTSAGTLWLTPEFFASGGFSSYSIVSNRGGIEVAADTTVTLRQQNWLVPLSGDLSRFATGTSLSDIATVGLLEDIDRKAVDLTLWAQPTQPGSGGSYTAATFSNAENLVIRTGASIIGEVGATIDLSSTSRLLVDGTVSAAAGTIKLGLNSGLAIAPDGTGQYFADQGIWLGSNAQLLARGAAVTEVDNQGRVIGEVRSGGTISIDADRGHVITSSGSLIDVSGTSAALSVKSDTQGRYQIREVGSAGGRLDIEASEAILIGGDIRGASGDPGNLAGGTLRIALDMSLRNDPGLTRFPPGNEPVFPGGDRTIEITQRALDISFGDSTLVGYQGTAVVAADQITGGGFDALELDARTVWTAERSTSANVVHTGRIEFDRDVSLALARSVVLNAAVVASDGGNAVLSAPRVTLGNSEIDLNNVQYQPPILAGTGTLRVDAKQIDVIGTSVLQGFGSATLRSSGDLRLTGVLVDPLGDQGLKVLQGSLSTAGDLTLSAAQVYPTTLSEFKVAAGVGSTDGTLRVEQNGVAGDALSAGGALTLSAPNVVQSGTVRAPFGSIEIDSPNITLADGSVTSTSGAGLNVLYGETEGGLNWVYVLGGDKIVYGENGKRIVDQRIELNGDNVALEEGAVLDVSGGGNLLATEFSSGTTGKQDVLSEDNTLGSFAIVPASSVVAAAYDAAIYAADGGFQAGKSVYLSGTKDLPAGDYIMLPAKYALLPGAYLVRPVSGYRDITAAESYTLADGSNVVSGYYTYTGSGLRDSARSLGFAVLKGTQVQNKAKYAVANANDFFAPKGDDLLAQRLPKDAGTVAITAIESLTLEGTLQADIAQGGRGAALDIASNAIEVVANAGSAGGTGGALILDAADLNALGAESILLGGVRREGAQGVSIDTSSSTVTIASGASLQAPEVMLAATNTVTVEQNASIAATGAEVQSQDVNLRGNGAFVRVATGEAADVNRSNSTNNGRVVLVSGSTLTATSGSISLESAGDAQLAGALSAVGGEVSMTGNVISLGNVDPSVTGWVLDAAQLSQLDAGTLSLNSRSTIDWYGDVSLALTNLNLNARAIRGYNDGTVSIAATGDVAFRGGNALIDPVDSIGGGRFNVTANNVIFDDAVELSGFDTVALLANSEVRADDTTAINVVGGDLQLGAQRITTKSGVDLTITADGRATLSNSGSNQALAAVNDLGGSFTLNARAIELATRIELPSGLVTLNATDATQGGITLSETAAIDVSGRATQLADQVAYSHGGKVNLETASGNLELAAGSSIDVSAAGGANAGSIGLTAATGNLQVAGTLNGRAEGTAGSFSADAQQLGDFSVLTQQLASSGFAGDLSFRQRGAGDLTVASGATVRGTSVSMTADQGSVVVAGGIVAHDADGGRINLSARNGMTISGTLDARSTGDTERNGRIDLSVSNGGLEVTNSATIATVAAGAKQGTTGDGDVSIRLPQSSLLTVIDADAGNDAVHLGGDWSRTADVSVEGFAVHVDADGILDANDTVAMAGNVIYDAAAAFAAHSDEIATALSNSTLTGLEVVTGIEIQSGASDGSLALNSDWNMAAWRFADSTGAPTKPGVLTLRAAGNLTFNESLSDGFIDENSFTLGLGFGDSWSYNLVAGGDTASANVMATHASTAVGTVLINGVDSSSAAGYTVVRTGTGSIDVAAASDIVLSNDAAMIYTAGEASNGMIYGTVRGQGNQLGGLYYPTNGGDITLTAGRNVIGAPTNQLITDWLWRIGKVSEDFNNPSRSTAWTVNFSRFHQGVGALAGGDVSVTAGNDVRDLSVSTVTIGRQAANPTNDKTAAANNLEVIGGGNVNVTAGGDIQNGTYYSGRGKIDLRASGEVGRSLDVTGQPTGLGPLLLLGDTQATVAARQDVTLGGVATPTLLPQGSSQGNAASTDSTFSTYSSESSLAIESMGGDVSLVSNRGAINDYYLWTGTDANQAELAFTLLPGTVDMLALRGGARIAGTLMPDENGTLSVRAYQDVDLNVIVSDVDMGLMPDQDRPVASTAIDKFNSDLYSALTIWKGNSKRIFNADTPVRQQAAEDGTLLSSRIVAANGDVTGSGYFGAAADIHAGGDIVDLDVVIQNLVASDVSTISAGGDIRYTMSSAAGGLARNEAGITVDGPGQLLLAAGGDIDLATSTGVTSRGNDVNLALPEGGASITALAGLSDENPDYASFADNYVAQTADYIAALTDYIQTLTGDRPADAGEARVAFAALGSKQQRTFLHRVLLSEIRESAKEAASLEMKDDYSRGFAALETLFPGSTDAENNPYSGDISLYFSRIYTVDGGDITLLTPGGGVNAGLSAATLERFGIKKDASELGLVTRRGGDIGIVTDGDVLVNESRIFAINDSDILVWSSNGDVDAGRGAKTAISAPTFKVTYDNDGHAYVTYDAALSGSGIQTRATTAEHKPGDVVLAAPRGVVNAGDAGIVAGNLTIAATAVLGADNISVSGIAVGVPVDTGGLGASLAGVASAASSASKSAATSVDDSGSREQSGAPMAQAALSWLDVFVIGLGEEGCKGDDLECLKRQSTTL</sequence>